<evidence type="ECO:0000259" key="3">
    <source>
        <dbReference type="PROSITE" id="PS50033"/>
    </source>
</evidence>
<feature type="region of interest" description="Disordered" evidence="2">
    <location>
        <begin position="1"/>
        <end position="45"/>
    </location>
</feature>
<feature type="region of interest" description="Disordered" evidence="2">
    <location>
        <begin position="164"/>
        <end position="199"/>
    </location>
</feature>
<dbReference type="InterPro" id="IPR036241">
    <property type="entry name" value="NSFL1C_SEP_dom_sf"/>
</dbReference>
<evidence type="ECO:0000313" key="5">
    <source>
        <dbReference type="EMBL" id="KAE8686668.1"/>
    </source>
</evidence>
<dbReference type="SUPFAM" id="SSF102848">
    <property type="entry name" value="NSFL1 (p97 ATPase) cofactor p47, SEP domain"/>
    <property type="match status" value="1"/>
</dbReference>
<name>A0A6A2Z436_HIBSY</name>
<comment type="caution">
    <text evidence="5">The sequence shown here is derived from an EMBL/GenBank/DDBJ whole genome shotgun (WGS) entry which is preliminary data.</text>
</comment>
<dbReference type="GO" id="GO:0043161">
    <property type="term" value="P:proteasome-mediated ubiquitin-dependent protein catabolic process"/>
    <property type="evidence" value="ECO:0007669"/>
    <property type="project" value="TreeGrafter"/>
</dbReference>
<dbReference type="PROSITE" id="PS50033">
    <property type="entry name" value="UBX"/>
    <property type="match status" value="1"/>
</dbReference>
<dbReference type="InterPro" id="IPR012989">
    <property type="entry name" value="SEP_domain"/>
</dbReference>
<dbReference type="GO" id="GO:0031468">
    <property type="term" value="P:nuclear membrane reassembly"/>
    <property type="evidence" value="ECO:0007669"/>
    <property type="project" value="TreeGrafter"/>
</dbReference>
<dbReference type="GO" id="GO:0000045">
    <property type="term" value="P:autophagosome assembly"/>
    <property type="evidence" value="ECO:0007669"/>
    <property type="project" value="TreeGrafter"/>
</dbReference>
<gene>
    <name evidence="5" type="ORF">F3Y22_tig00111036pilonHSYRG00022</name>
</gene>
<dbReference type="GO" id="GO:0007030">
    <property type="term" value="P:Golgi organization"/>
    <property type="evidence" value="ECO:0007669"/>
    <property type="project" value="TreeGrafter"/>
</dbReference>
<keyword evidence="6" id="KW-1185">Reference proteome</keyword>
<dbReference type="SUPFAM" id="SSF54236">
    <property type="entry name" value="Ubiquitin-like"/>
    <property type="match status" value="1"/>
</dbReference>
<dbReference type="Gene3D" id="3.10.20.90">
    <property type="entry name" value="Phosphatidylinositol 3-kinase Catalytic Subunit, Chain A, domain 1"/>
    <property type="match status" value="1"/>
</dbReference>
<keyword evidence="1" id="KW-0833">Ubl conjugation pathway</keyword>
<organism evidence="5 6">
    <name type="scientific">Hibiscus syriacus</name>
    <name type="common">Rose of Sharon</name>
    <dbReference type="NCBI Taxonomy" id="106335"/>
    <lineage>
        <taxon>Eukaryota</taxon>
        <taxon>Viridiplantae</taxon>
        <taxon>Streptophyta</taxon>
        <taxon>Embryophyta</taxon>
        <taxon>Tracheophyta</taxon>
        <taxon>Spermatophyta</taxon>
        <taxon>Magnoliopsida</taxon>
        <taxon>eudicotyledons</taxon>
        <taxon>Gunneridae</taxon>
        <taxon>Pentapetalae</taxon>
        <taxon>rosids</taxon>
        <taxon>malvids</taxon>
        <taxon>Malvales</taxon>
        <taxon>Malvaceae</taxon>
        <taxon>Malvoideae</taxon>
        <taxon>Hibiscus</taxon>
    </lineage>
</organism>
<evidence type="ECO:0000256" key="2">
    <source>
        <dbReference type="SAM" id="MobiDB-lite"/>
    </source>
</evidence>
<dbReference type="GO" id="GO:0005634">
    <property type="term" value="C:nucleus"/>
    <property type="evidence" value="ECO:0007669"/>
    <property type="project" value="TreeGrafter"/>
</dbReference>
<dbReference type="EMBL" id="VEPZ02001212">
    <property type="protein sequence ID" value="KAE8686668.1"/>
    <property type="molecule type" value="Genomic_DNA"/>
</dbReference>
<dbReference type="SMART" id="SM00553">
    <property type="entry name" value="SEP"/>
    <property type="match status" value="1"/>
</dbReference>
<dbReference type="GO" id="GO:0051117">
    <property type="term" value="F:ATPase binding"/>
    <property type="evidence" value="ECO:0007669"/>
    <property type="project" value="UniProtKB-ARBA"/>
</dbReference>
<feature type="compositionally biased region" description="Polar residues" evidence="2">
    <location>
        <begin position="174"/>
        <end position="196"/>
    </location>
</feature>
<dbReference type="GO" id="GO:0005829">
    <property type="term" value="C:cytosol"/>
    <property type="evidence" value="ECO:0007669"/>
    <property type="project" value="TreeGrafter"/>
</dbReference>
<dbReference type="FunFam" id="3.10.20.90:FF:000179">
    <property type="entry name" value="Plant UBX domain-containing protein 4"/>
    <property type="match status" value="1"/>
</dbReference>
<feature type="domain" description="UBX" evidence="3">
    <location>
        <begin position="206"/>
        <end position="283"/>
    </location>
</feature>
<accession>A0A6A2Z436</accession>
<dbReference type="CDD" id="cd01770">
    <property type="entry name" value="UBX_UBXN2"/>
    <property type="match status" value="1"/>
</dbReference>
<dbReference type="InterPro" id="IPR001012">
    <property type="entry name" value="UBX_dom"/>
</dbReference>
<dbReference type="PROSITE" id="PS51399">
    <property type="entry name" value="SEP"/>
    <property type="match status" value="1"/>
</dbReference>
<reference evidence="5" key="1">
    <citation type="submission" date="2019-09" db="EMBL/GenBank/DDBJ databases">
        <title>Draft genome information of white flower Hibiscus syriacus.</title>
        <authorList>
            <person name="Kim Y.-M."/>
        </authorList>
    </citation>
    <scope>NUCLEOTIDE SEQUENCE [LARGE SCALE GENOMIC DNA]</scope>
    <source>
        <strain evidence="5">YM2019G1</strain>
    </source>
</reference>
<dbReference type="FunFam" id="3.30.420.210:FF:000005">
    <property type="entry name" value="Plant UBX domain-containing protein 4"/>
    <property type="match status" value="1"/>
</dbReference>
<sequence>MASRDKKPVKPSSSSRAGGIRTLADLNRLPAPDSDTDSDNHQESYTGGEKRYKLISFGLHIRLACLFKIRRRIMRLMRFSIKLGNWERPIDQLNLSSSSTSFTGTDRLLSGENVSSVPQQPHAVIHNIVFWTNGFTVNDGPLRRLDDPENAHFLESIRKSECPKELESADKRTLGSSSMSATPEPTVSSSPLNTAPSPSPGLVIDENLPSTSIQLRLADGTRLVARFNFCNTVEDVRSFINASRPGGATNYQLQLLGFPPKLLSDPTQTIEQAGLANSVVIQKF</sequence>
<dbReference type="Pfam" id="PF00789">
    <property type="entry name" value="UBX"/>
    <property type="match status" value="1"/>
</dbReference>
<dbReference type="PANTHER" id="PTHR23333">
    <property type="entry name" value="UBX DOMAIN CONTAINING PROTEIN"/>
    <property type="match status" value="1"/>
</dbReference>
<evidence type="ECO:0000313" key="6">
    <source>
        <dbReference type="Proteomes" id="UP000436088"/>
    </source>
</evidence>
<dbReference type="GO" id="GO:0043130">
    <property type="term" value="F:ubiquitin binding"/>
    <property type="evidence" value="ECO:0007669"/>
    <property type="project" value="TreeGrafter"/>
</dbReference>
<dbReference type="SMART" id="SM00166">
    <property type="entry name" value="UBX"/>
    <property type="match status" value="1"/>
</dbReference>
<dbReference type="Proteomes" id="UP000436088">
    <property type="component" value="Unassembled WGS sequence"/>
</dbReference>
<proteinExistence type="predicted"/>
<feature type="domain" description="SEP" evidence="4">
    <location>
        <begin position="123"/>
        <end position="188"/>
    </location>
</feature>
<dbReference type="InterPro" id="IPR029071">
    <property type="entry name" value="Ubiquitin-like_domsf"/>
</dbReference>
<dbReference type="PANTHER" id="PTHR23333:SF20">
    <property type="entry name" value="NSFL1 COFACTOR P47"/>
    <property type="match status" value="1"/>
</dbReference>
<dbReference type="Pfam" id="PF08059">
    <property type="entry name" value="SEP"/>
    <property type="match status" value="1"/>
</dbReference>
<feature type="compositionally biased region" description="Basic and acidic residues" evidence="2">
    <location>
        <begin position="164"/>
        <end position="173"/>
    </location>
</feature>
<dbReference type="AlphaFoldDB" id="A0A6A2Z436"/>
<evidence type="ECO:0000256" key="1">
    <source>
        <dbReference type="ARBA" id="ARBA00022786"/>
    </source>
</evidence>
<evidence type="ECO:0000259" key="4">
    <source>
        <dbReference type="PROSITE" id="PS51399"/>
    </source>
</evidence>
<protein>
    <submittedName>
        <fullName evidence="5">Plant UBX domain-containing protein 4</fullName>
    </submittedName>
</protein>
<dbReference type="Gene3D" id="3.30.420.210">
    <property type="entry name" value="SEP domain"/>
    <property type="match status" value="1"/>
</dbReference>
<dbReference type="GO" id="GO:0061025">
    <property type="term" value="P:membrane fusion"/>
    <property type="evidence" value="ECO:0007669"/>
    <property type="project" value="TreeGrafter"/>
</dbReference>